<organism evidence="1 2">
    <name type="scientific">Halosimplex aquaticum</name>
    <dbReference type="NCBI Taxonomy" id="3026162"/>
    <lineage>
        <taxon>Archaea</taxon>
        <taxon>Methanobacteriati</taxon>
        <taxon>Methanobacteriota</taxon>
        <taxon>Stenosarchaea group</taxon>
        <taxon>Halobacteria</taxon>
        <taxon>Halobacteriales</taxon>
        <taxon>Haloarculaceae</taxon>
        <taxon>Halosimplex</taxon>
    </lineage>
</organism>
<evidence type="ECO:0000313" key="2">
    <source>
        <dbReference type="Proteomes" id="UP001596432"/>
    </source>
</evidence>
<sequence length="50" mass="5577">MSPSLLEGMKRLLGSSKAVVFECRRCGTSLDEDPEQCPECGSEAFSRYEF</sequence>
<evidence type="ECO:0000313" key="1">
    <source>
        <dbReference type="EMBL" id="MFC7141519.1"/>
    </source>
</evidence>
<dbReference type="AlphaFoldDB" id="A0ABD5YB30"/>
<dbReference type="SUPFAM" id="SSF57802">
    <property type="entry name" value="Rubredoxin-like"/>
    <property type="match status" value="1"/>
</dbReference>
<dbReference type="GeneID" id="78821834"/>
<protein>
    <recommendedName>
        <fullName evidence="3">Zinc-ribbon domain-containing protein</fullName>
    </recommendedName>
</protein>
<keyword evidence="2" id="KW-1185">Reference proteome</keyword>
<reference evidence="1 2" key="1">
    <citation type="journal article" date="2019" name="Int. J. Syst. Evol. Microbiol.">
        <title>The Global Catalogue of Microorganisms (GCM) 10K type strain sequencing project: providing services to taxonomists for standard genome sequencing and annotation.</title>
        <authorList>
            <consortium name="The Broad Institute Genomics Platform"/>
            <consortium name="The Broad Institute Genome Sequencing Center for Infectious Disease"/>
            <person name="Wu L."/>
            <person name="Ma J."/>
        </authorList>
    </citation>
    <scope>NUCLEOTIDE SEQUENCE [LARGE SCALE GENOMIC DNA]</scope>
    <source>
        <strain evidence="1 2">XZYJT29</strain>
    </source>
</reference>
<evidence type="ECO:0008006" key="3">
    <source>
        <dbReference type="Google" id="ProtNLM"/>
    </source>
</evidence>
<dbReference type="Proteomes" id="UP001596432">
    <property type="component" value="Unassembled WGS sequence"/>
</dbReference>
<accession>A0ABD5YB30</accession>
<dbReference type="RefSeq" id="WP_274322600.1">
    <property type="nucleotide sequence ID" value="NZ_CP118158.1"/>
</dbReference>
<dbReference type="EMBL" id="JBHTAS010000001">
    <property type="protein sequence ID" value="MFC7141519.1"/>
    <property type="molecule type" value="Genomic_DNA"/>
</dbReference>
<proteinExistence type="predicted"/>
<name>A0ABD5YB30_9EURY</name>
<comment type="caution">
    <text evidence="1">The sequence shown here is derived from an EMBL/GenBank/DDBJ whole genome shotgun (WGS) entry which is preliminary data.</text>
</comment>
<gene>
    <name evidence="1" type="ORF">ACFQMA_16980</name>
</gene>